<keyword evidence="2" id="KW-0964">Secreted</keyword>
<dbReference type="SMART" id="SM00038">
    <property type="entry name" value="COLFI"/>
    <property type="match status" value="1"/>
</dbReference>
<sequence length="358" mass="38135">MLVMGEAGVDGTPGTPGRDGSKGDKGSRGVDGQPGTPGKNGTQGEKGDIGEPGYPGQRGNDGSKGEQGEKGEPGLSGLPGTKGDKGIQGDGGTPGPPGQLGDKGEKGAVGTPGAEGDIGKTGPKGDTGSIGPTGPIGLEGTCTCPKVNTDQNNGNGNADSAAPTTYIGKAERACKFIEGADSIDEDRQLSQDGTINTAFTARCRGRKTCLKPEVEKFNITYIKRTPFMLSYRFDYRYKIEKEALLSLQSVSTSAVQHIRIKCLNAYVYSDGDDHKSRSISFVTWNDVMLRSHSTEDNPHYVYTVNKDGCKDSSRDWKVTEFALESDKPERLPVTDIYVRDVRGEKQHLFIELGELCFD</sequence>
<dbReference type="GO" id="GO:0005581">
    <property type="term" value="C:collagen trimer"/>
    <property type="evidence" value="ECO:0007669"/>
    <property type="project" value="UniProtKB-KW"/>
</dbReference>
<dbReference type="Gene3D" id="2.60.120.1000">
    <property type="match status" value="1"/>
</dbReference>
<reference evidence="6 7" key="1">
    <citation type="journal article" date="2019" name="Commun. Biol.">
        <title>The bagworm genome reveals a unique fibroin gene that provides high tensile strength.</title>
        <authorList>
            <person name="Kono N."/>
            <person name="Nakamura H."/>
            <person name="Ohtoshi R."/>
            <person name="Tomita M."/>
            <person name="Numata K."/>
            <person name="Arakawa K."/>
        </authorList>
    </citation>
    <scope>NUCLEOTIDE SEQUENCE [LARGE SCALE GENOMIC DNA]</scope>
</reference>
<comment type="subcellular location">
    <subcellularLocation>
        <location evidence="1">Secreted</location>
    </subcellularLocation>
</comment>
<evidence type="ECO:0000256" key="1">
    <source>
        <dbReference type="ARBA" id="ARBA00004613"/>
    </source>
</evidence>
<evidence type="ECO:0000259" key="5">
    <source>
        <dbReference type="PROSITE" id="PS51461"/>
    </source>
</evidence>
<name>A0A4C1SX35_EUMVA</name>
<protein>
    <submittedName>
        <fullName evidence="6">Acetylcholinesterase collagenic tail peptide</fullName>
    </submittedName>
</protein>
<proteinExistence type="predicted"/>
<dbReference type="OrthoDB" id="8939548at2759"/>
<feature type="compositionally biased region" description="Basic and acidic residues" evidence="4">
    <location>
        <begin position="19"/>
        <end position="28"/>
    </location>
</feature>
<keyword evidence="7" id="KW-1185">Reference proteome</keyword>
<accession>A0A4C1SX35</accession>
<dbReference type="EMBL" id="BGZK01004083">
    <property type="protein sequence ID" value="GBP06749.1"/>
    <property type="molecule type" value="Genomic_DNA"/>
</dbReference>
<dbReference type="InterPro" id="IPR008160">
    <property type="entry name" value="Collagen"/>
</dbReference>
<dbReference type="GO" id="GO:0005576">
    <property type="term" value="C:extracellular region"/>
    <property type="evidence" value="ECO:0007669"/>
    <property type="project" value="UniProtKB-SubCell"/>
</dbReference>
<dbReference type="PANTHER" id="PTHR24637">
    <property type="entry name" value="COLLAGEN"/>
    <property type="match status" value="1"/>
</dbReference>
<dbReference type="Proteomes" id="UP000299102">
    <property type="component" value="Unassembled WGS sequence"/>
</dbReference>
<feature type="compositionally biased region" description="Basic and acidic residues" evidence="4">
    <location>
        <begin position="61"/>
        <end position="72"/>
    </location>
</feature>
<dbReference type="STRING" id="151549.A0A4C1SX35"/>
<dbReference type="GO" id="GO:0005201">
    <property type="term" value="F:extracellular matrix structural constituent"/>
    <property type="evidence" value="ECO:0007669"/>
    <property type="project" value="InterPro"/>
</dbReference>
<organism evidence="6 7">
    <name type="scientific">Eumeta variegata</name>
    <name type="common">Bagworm moth</name>
    <name type="synonym">Eumeta japonica</name>
    <dbReference type="NCBI Taxonomy" id="151549"/>
    <lineage>
        <taxon>Eukaryota</taxon>
        <taxon>Metazoa</taxon>
        <taxon>Ecdysozoa</taxon>
        <taxon>Arthropoda</taxon>
        <taxon>Hexapoda</taxon>
        <taxon>Insecta</taxon>
        <taxon>Pterygota</taxon>
        <taxon>Neoptera</taxon>
        <taxon>Endopterygota</taxon>
        <taxon>Lepidoptera</taxon>
        <taxon>Glossata</taxon>
        <taxon>Ditrysia</taxon>
        <taxon>Tineoidea</taxon>
        <taxon>Psychidae</taxon>
        <taxon>Oiketicinae</taxon>
        <taxon>Eumeta</taxon>
    </lineage>
</organism>
<dbReference type="Pfam" id="PF01391">
    <property type="entry name" value="Collagen"/>
    <property type="match status" value="2"/>
</dbReference>
<dbReference type="Pfam" id="PF01410">
    <property type="entry name" value="COLFI"/>
    <property type="match status" value="1"/>
</dbReference>
<feature type="region of interest" description="Disordered" evidence="4">
    <location>
        <begin position="1"/>
        <end position="136"/>
    </location>
</feature>
<feature type="domain" description="Fibrillar collagen NC1" evidence="5">
    <location>
        <begin position="133"/>
        <end position="358"/>
    </location>
</feature>
<comment type="caution">
    <text evidence="6">The sequence shown here is derived from an EMBL/GenBank/DDBJ whole genome shotgun (WGS) entry which is preliminary data.</text>
</comment>
<gene>
    <name evidence="6" type="ORF">EVAR_65600_1</name>
</gene>
<keyword evidence="3" id="KW-0176">Collagen</keyword>
<evidence type="ECO:0000256" key="2">
    <source>
        <dbReference type="ARBA" id="ARBA00022525"/>
    </source>
</evidence>
<evidence type="ECO:0000313" key="6">
    <source>
        <dbReference type="EMBL" id="GBP06749.1"/>
    </source>
</evidence>
<dbReference type="PROSITE" id="PS51461">
    <property type="entry name" value="NC1_FIB"/>
    <property type="match status" value="1"/>
</dbReference>
<evidence type="ECO:0000256" key="3">
    <source>
        <dbReference type="ARBA" id="ARBA00023119"/>
    </source>
</evidence>
<dbReference type="InterPro" id="IPR000885">
    <property type="entry name" value="Fib_collagen_C"/>
</dbReference>
<dbReference type="AlphaFoldDB" id="A0A4C1SX35"/>
<evidence type="ECO:0000313" key="7">
    <source>
        <dbReference type="Proteomes" id="UP000299102"/>
    </source>
</evidence>
<evidence type="ECO:0000256" key="4">
    <source>
        <dbReference type="SAM" id="MobiDB-lite"/>
    </source>
</evidence>